<feature type="compositionally biased region" description="Basic and acidic residues" evidence="1">
    <location>
        <begin position="238"/>
        <end position="249"/>
    </location>
</feature>
<feature type="region of interest" description="Disordered" evidence="1">
    <location>
        <begin position="190"/>
        <end position="250"/>
    </location>
</feature>
<protein>
    <submittedName>
        <fullName evidence="2">Uncharacterized protein</fullName>
    </submittedName>
</protein>
<gene>
    <name evidence="2" type="ORF">GHT06_012453</name>
</gene>
<dbReference type="AlphaFoldDB" id="A0AAD5PZT8"/>
<organism evidence="2 3">
    <name type="scientific">Daphnia sinensis</name>
    <dbReference type="NCBI Taxonomy" id="1820382"/>
    <lineage>
        <taxon>Eukaryota</taxon>
        <taxon>Metazoa</taxon>
        <taxon>Ecdysozoa</taxon>
        <taxon>Arthropoda</taxon>
        <taxon>Crustacea</taxon>
        <taxon>Branchiopoda</taxon>
        <taxon>Diplostraca</taxon>
        <taxon>Cladocera</taxon>
        <taxon>Anomopoda</taxon>
        <taxon>Daphniidae</taxon>
        <taxon>Daphnia</taxon>
        <taxon>Daphnia similis group</taxon>
    </lineage>
</organism>
<dbReference type="Proteomes" id="UP000820818">
    <property type="component" value="Linkage Group LG3"/>
</dbReference>
<accession>A0AAD5PZT8</accession>
<feature type="compositionally biased region" description="Basic and acidic residues" evidence="1">
    <location>
        <begin position="112"/>
        <end position="124"/>
    </location>
</feature>
<name>A0AAD5PZT8_9CRUS</name>
<comment type="caution">
    <text evidence="2">The sequence shown here is derived from an EMBL/GenBank/DDBJ whole genome shotgun (WGS) entry which is preliminary data.</text>
</comment>
<reference evidence="2 3" key="1">
    <citation type="submission" date="2022-05" db="EMBL/GenBank/DDBJ databases">
        <title>A multi-omics perspective on studying reproductive biology in Daphnia sinensis.</title>
        <authorList>
            <person name="Jia J."/>
        </authorList>
    </citation>
    <scope>NUCLEOTIDE SEQUENCE [LARGE SCALE GENOMIC DNA]</scope>
    <source>
        <strain evidence="2 3">WSL</strain>
    </source>
</reference>
<evidence type="ECO:0000256" key="1">
    <source>
        <dbReference type="SAM" id="MobiDB-lite"/>
    </source>
</evidence>
<keyword evidence="3" id="KW-1185">Reference proteome</keyword>
<evidence type="ECO:0000313" key="3">
    <source>
        <dbReference type="Proteomes" id="UP000820818"/>
    </source>
</evidence>
<feature type="region of interest" description="Disordered" evidence="1">
    <location>
        <begin position="91"/>
        <end position="137"/>
    </location>
</feature>
<sequence>MWVRSTSVVISSVILDAASSFTITMRTSFYIVLLGALVLANVSGEVDSTRESLERSTFDDQTDDNEKVIHAQSLATIESFLRSPVNVSKDTQTGRIKLPPIDSGGPQVIPDANERTKDSKHSDEALDLSSEGNPPQLKTHVAASLNQSVTVDPAAQVVNASTEDIKTRMAINAQGQRTIATNKLLQNRLDRSRTTITANPISGHSDEESDDSDKKTTTARSLPTKNRFGGLRTTTARSSKESSERDDSIQRIQTTVKPIQSTSTGKFGRFRTVSNNSDEEIGLTKPTTTVRSFTLGNRFNRVRTTTVSTPDVSAEEIESVSEVKTTTAASLTFGNRFGRFRTTTPVSKNSDEEVDTVKEITTTTVRPSLPNNRLNRFKTTAVPKPVTQESKGQGNVTTSTPVPLKLLIGNKFNRIRTTTVSDTSDEIADSINVTQTTTSRTLTSTSRLSRFRTTAASKKDSEEQDDVVNVTTTTLRPSPFKNLFGRTRTTTSSPISRDSIEEEDVANKTSTTTIRSLPTRKMFGLPRTITARISTSSDEDLDVVNKTETTTTRRFLAGNRFGRIRTTTLSSTTSKNSDEEVDDVTSTTTARSLATANRFKGFRVTTPASRDSEEQVHSVNNTQTNARNLLLRNRFSRLQTTTTTTSIPIVDILTKKSIPAMERKRLRLQFKSKCLQPSIPTSKTT</sequence>
<evidence type="ECO:0000313" key="2">
    <source>
        <dbReference type="EMBL" id="KAI9561495.1"/>
    </source>
</evidence>
<dbReference type="EMBL" id="WJBH02000003">
    <property type="protein sequence ID" value="KAI9561495.1"/>
    <property type="molecule type" value="Genomic_DNA"/>
</dbReference>
<proteinExistence type="predicted"/>